<dbReference type="InterPro" id="IPR013901">
    <property type="entry name" value="Anthrone_oxy"/>
</dbReference>
<gene>
    <name evidence="6" type="ORF">FKW77_008731</name>
</gene>
<evidence type="ECO:0000256" key="3">
    <source>
        <dbReference type="ARBA" id="ARBA00022989"/>
    </source>
</evidence>
<comment type="similarity">
    <text evidence="5">Belongs to the anthrone oxygenase family.</text>
</comment>
<keyword evidence="3" id="KW-1133">Transmembrane helix</keyword>
<evidence type="ECO:0000256" key="2">
    <source>
        <dbReference type="ARBA" id="ARBA00022692"/>
    </source>
</evidence>
<keyword evidence="7" id="KW-1185">Reference proteome</keyword>
<reference evidence="6 7" key="1">
    <citation type="submission" date="2019-07" db="EMBL/GenBank/DDBJ databases">
        <title>Finished genome of Venturia effusa.</title>
        <authorList>
            <person name="Young C.A."/>
            <person name="Cox M.P."/>
            <person name="Ganley A.R.D."/>
            <person name="David W.J."/>
        </authorList>
    </citation>
    <scope>NUCLEOTIDE SEQUENCE [LARGE SCALE GENOMIC DNA]</scope>
    <source>
        <strain evidence="7">albino</strain>
    </source>
</reference>
<dbReference type="Proteomes" id="UP000316270">
    <property type="component" value="Chromosome 3"/>
</dbReference>
<dbReference type="GO" id="GO:0016020">
    <property type="term" value="C:membrane"/>
    <property type="evidence" value="ECO:0007669"/>
    <property type="project" value="UniProtKB-SubCell"/>
</dbReference>
<dbReference type="PANTHER" id="PTHR35042:SF1">
    <property type="entry name" value="DUF1772-DOMAIN-CONTAINING PROTEIN"/>
    <property type="match status" value="1"/>
</dbReference>
<protein>
    <recommendedName>
        <fullName evidence="8">DUF1772-domain-containing protein</fullName>
    </recommendedName>
</protein>
<proteinExistence type="inferred from homology"/>
<evidence type="ECO:0000256" key="4">
    <source>
        <dbReference type="ARBA" id="ARBA00023136"/>
    </source>
</evidence>
<organism evidence="6 7">
    <name type="scientific">Venturia effusa</name>
    <dbReference type="NCBI Taxonomy" id="50376"/>
    <lineage>
        <taxon>Eukaryota</taxon>
        <taxon>Fungi</taxon>
        <taxon>Dikarya</taxon>
        <taxon>Ascomycota</taxon>
        <taxon>Pezizomycotina</taxon>
        <taxon>Dothideomycetes</taxon>
        <taxon>Pleosporomycetidae</taxon>
        <taxon>Venturiales</taxon>
        <taxon>Venturiaceae</taxon>
        <taxon>Venturia</taxon>
    </lineage>
</organism>
<dbReference type="OrthoDB" id="3750842at2759"/>
<dbReference type="STRING" id="50376.A0A517L1U9"/>
<dbReference type="Pfam" id="PF08592">
    <property type="entry name" value="Anthrone_oxy"/>
    <property type="match status" value="1"/>
</dbReference>
<evidence type="ECO:0000256" key="1">
    <source>
        <dbReference type="ARBA" id="ARBA00004141"/>
    </source>
</evidence>
<sequence length="190" mass="20578">MSSTATNPLLQTSVMATCIAVDFILSGNAITQSFMTLPAMIIDFPSPSSPEYKGRAHLLGKQWPVCWTVGNVVFRPISTISTLGYAYTAWSLYRSSAVTEKKDWRVFALGALLHVSVIVHSAVNMQPLNDQLAALAGTGTDGKGKALVSTTKEVEGKAVEIATKWIRGNYYRLLVPMISGGLSLYQAMFL</sequence>
<name>A0A517L1U9_9PEZI</name>
<evidence type="ECO:0000313" key="6">
    <source>
        <dbReference type="EMBL" id="QDS69607.1"/>
    </source>
</evidence>
<dbReference type="AlphaFoldDB" id="A0A517L1U9"/>
<evidence type="ECO:0000256" key="5">
    <source>
        <dbReference type="ARBA" id="ARBA00034313"/>
    </source>
</evidence>
<comment type="subcellular location">
    <subcellularLocation>
        <location evidence="1">Membrane</location>
        <topology evidence="1">Multi-pass membrane protein</topology>
    </subcellularLocation>
</comment>
<evidence type="ECO:0000313" key="7">
    <source>
        <dbReference type="Proteomes" id="UP000316270"/>
    </source>
</evidence>
<keyword evidence="2" id="KW-0812">Transmembrane</keyword>
<dbReference type="PANTHER" id="PTHR35042">
    <property type="entry name" value="ANTHRONE OXYGENASE ENCC"/>
    <property type="match status" value="1"/>
</dbReference>
<keyword evidence="4" id="KW-0472">Membrane</keyword>
<evidence type="ECO:0008006" key="8">
    <source>
        <dbReference type="Google" id="ProtNLM"/>
    </source>
</evidence>
<dbReference type="EMBL" id="CP042187">
    <property type="protein sequence ID" value="QDS69607.1"/>
    <property type="molecule type" value="Genomic_DNA"/>
</dbReference>
<accession>A0A517L1U9</accession>